<sequence>MEFDTLKSMWQNQEATLEKSAKLNTPLLDKIKSQKIHSMLKPLLLQNKIVLVFHVLFIAGLLIFFVYHISDLPYAASALVLLLFYVYLTVNCIQQIKAIRKVDRCTDIMSKQTALAELNTHVLHYPRLSLLSIPVFLSFPVVVMKAMIDLQLNYFDGLDIITYTKGKWWMVECIVCIILVPAGAWFYQQVKPANMHKPWVKTIIRGVSSKNVYRAAQFMEELQGLRKEN</sequence>
<proteinExistence type="predicted"/>
<dbReference type="EMBL" id="JADWYR010000002">
    <property type="protein sequence ID" value="MBG9378073.1"/>
    <property type="molecule type" value="Genomic_DNA"/>
</dbReference>
<keyword evidence="1" id="KW-0472">Membrane</keyword>
<evidence type="ECO:0000313" key="2">
    <source>
        <dbReference type="EMBL" id="MBG9378073.1"/>
    </source>
</evidence>
<keyword evidence="3" id="KW-1185">Reference proteome</keyword>
<name>A0A931GZ84_9BACT</name>
<accession>A0A931GZ84</accession>
<evidence type="ECO:0000256" key="1">
    <source>
        <dbReference type="SAM" id="Phobius"/>
    </source>
</evidence>
<protein>
    <submittedName>
        <fullName evidence="2">Uncharacterized protein</fullName>
    </submittedName>
</protein>
<feature type="transmembrane region" description="Helical" evidence="1">
    <location>
        <begin position="49"/>
        <end position="68"/>
    </location>
</feature>
<keyword evidence="1" id="KW-0812">Transmembrane</keyword>
<dbReference type="Proteomes" id="UP000628448">
    <property type="component" value="Unassembled WGS sequence"/>
</dbReference>
<feature type="transmembrane region" description="Helical" evidence="1">
    <location>
        <begin position="74"/>
        <end position="93"/>
    </location>
</feature>
<reference evidence="2" key="1">
    <citation type="submission" date="2020-11" db="EMBL/GenBank/DDBJ databases">
        <title>Bacterial whole genome sequence for Panacibacter sp. DH6.</title>
        <authorList>
            <person name="Le V."/>
            <person name="Ko S."/>
            <person name="Ahn C.-Y."/>
            <person name="Oh H.-M."/>
        </authorList>
    </citation>
    <scope>NUCLEOTIDE SEQUENCE</scope>
    <source>
        <strain evidence="2">DH6</strain>
    </source>
</reference>
<comment type="caution">
    <text evidence="2">The sequence shown here is derived from an EMBL/GenBank/DDBJ whole genome shotgun (WGS) entry which is preliminary data.</text>
</comment>
<keyword evidence="1" id="KW-1133">Transmembrane helix</keyword>
<dbReference type="RefSeq" id="WP_196992131.1">
    <property type="nucleotide sequence ID" value="NZ_JADWYR010000002.1"/>
</dbReference>
<evidence type="ECO:0000313" key="3">
    <source>
        <dbReference type="Proteomes" id="UP000628448"/>
    </source>
</evidence>
<organism evidence="2 3">
    <name type="scientific">Panacibacter microcysteis</name>
    <dbReference type="NCBI Taxonomy" id="2793269"/>
    <lineage>
        <taxon>Bacteria</taxon>
        <taxon>Pseudomonadati</taxon>
        <taxon>Bacteroidota</taxon>
        <taxon>Chitinophagia</taxon>
        <taxon>Chitinophagales</taxon>
        <taxon>Chitinophagaceae</taxon>
        <taxon>Panacibacter</taxon>
    </lineage>
</organism>
<feature type="transmembrane region" description="Helical" evidence="1">
    <location>
        <begin position="168"/>
        <end position="187"/>
    </location>
</feature>
<dbReference type="AlphaFoldDB" id="A0A931GZ84"/>
<gene>
    <name evidence="2" type="ORF">I5907_17680</name>
</gene>
<feature type="transmembrane region" description="Helical" evidence="1">
    <location>
        <begin position="128"/>
        <end position="148"/>
    </location>
</feature>